<protein>
    <submittedName>
        <fullName evidence="1">Uncharacterized protein</fullName>
    </submittedName>
</protein>
<evidence type="ECO:0000313" key="1">
    <source>
        <dbReference type="EMBL" id="CAG9951928.1"/>
    </source>
</evidence>
<reference evidence="1" key="1">
    <citation type="submission" date="2020-04" db="EMBL/GenBank/DDBJ databases">
        <authorList>
            <person name="Broberg M."/>
        </authorList>
    </citation>
    <scope>NUCLEOTIDE SEQUENCE</scope>
</reference>
<reference evidence="1" key="2">
    <citation type="submission" date="2021-10" db="EMBL/GenBank/DDBJ databases">
        <authorList>
            <person name="Piombo E."/>
        </authorList>
    </citation>
    <scope>NUCLEOTIDE SEQUENCE</scope>
</reference>
<keyword evidence="2" id="KW-1185">Reference proteome</keyword>
<accession>A0ACA9UEX0</accession>
<sequence length="209" mass="23088">MLSYKTLLITVLSSLIVAAPFEARDDPFFSPSQVWLYGASSGRTAPTSTGMVSKASTSGGRATITTLLTFKYPPEVDGLKCQFEFYLDLNSTVKGSAKIGLFSSIRPLTSNDTVYWSRGNQRGVELGRLSVSPGASATWDATYNEYLTEKKTDCKAPGTVEGFELRDSDLVLEIEWYLVEPDYSSEFLIVLVVLKHQLKEEEEAKIQSL</sequence>
<gene>
    <name evidence="1" type="ORF">CRV2_00018483</name>
</gene>
<evidence type="ECO:0000313" key="2">
    <source>
        <dbReference type="Proteomes" id="UP000836387"/>
    </source>
</evidence>
<name>A0ACA9UEX0_BIOOC</name>
<dbReference type="Proteomes" id="UP000836387">
    <property type="component" value="Unassembled WGS sequence"/>
</dbReference>
<comment type="caution">
    <text evidence="1">The sequence shown here is derived from an EMBL/GenBank/DDBJ whole genome shotgun (WGS) entry which is preliminary data.</text>
</comment>
<organism evidence="1 2">
    <name type="scientific">Clonostachys rosea f. rosea IK726</name>
    <dbReference type="NCBI Taxonomy" id="1349383"/>
    <lineage>
        <taxon>Eukaryota</taxon>
        <taxon>Fungi</taxon>
        <taxon>Dikarya</taxon>
        <taxon>Ascomycota</taxon>
        <taxon>Pezizomycotina</taxon>
        <taxon>Sordariomycetes</taxon>
        <taxon>Hypocreomycetidae</taxon>
        <taxon>Hypocreales</taxon>
        <taxon>Bionectriaceae</taxon>
        <taxon>Clonostachys</taxon>
    </lineage>
</organism>
<proteinExistence type="predicted"/>
<dbReference type="EMBL" id="CADEHS020000450">
    <property type="protein sequence ID" value="CAG9951928.1"/>
    <property type="molecule type" value="Genomic_DNA"/>
</dbReference>